<dbReference type="EMBL" id="JACWEZ010000002">
    <property type="protein sequence ID" value="MBD1221899.1"/>
    <property type="molecule type" value="Genomic_DNA"/>
</dbReference>
<keyword evidence="1" id="KW-0812">Transmembrane</keyword>
<organism evidence="2 4">
    <name type="scientific">Virgibacillus halodenitrificans</name>
    <name type="common">Bacillus halodenitrificans</name>
    <dbReference type="NCBI Taxonomy" id="1482"/>
    <lineage>
        <taxon>Bacteria</taxon>
        <taxon>Bacillati</taxon>
        <taxon>Bacillota</taxon>
        <taxon>Bacilli</taxon>
        <taxon>Bacillales</taxon>
        <taxon>Bacillaceae</taxon>
        <taxon>Virgibacillus</taxon>
    </lineage>
</organism>
<proteinExistence type="predicted"/>
<dbReference type="RefSeq" id="WP_071649147.1">
    <property type="nucleotide sequence ID" value="NZ_CP017962.1"/>
</dbReference>
<evidence type="ECO:0000256" key="1">
    <source>
        <dbReference type="SAM" id="Phobius"/>
    </source>
</evidence>
<accession>A0AAC9IZX8</accession>
<keyword evidence="5" id="KW-1185">Reference proteome</keyword>
<dbReference type="AlphaFoldDB" id="A0AAC9IZX8"/>
<evidence type="ECO:0000313" key="4">
    <source>
        <dbReference type="Proteomes" id="UP000182945"/>
    </source>
</evidence>
<keyword evidence="1" id="KW-1133">Transmembrane helix</keyword>
<protein>
    <recommendedName>
        <fullName evidence="6">DUF4083 domain-containing protein</fullName>
    </recommendedName>
</protein>
<evidence type="ECO:0000313" key="3">
    <source>
        <dbReference type="EMBL" id="MBD1221899.1"/>
    </source>
</evidence>
<feature type="transmembrane region" description="Helical" evidence="1">
    <location>
        <begin position="6"/>
        <end position="31"/>
    </location>
</feature>
<dbReference type="KEGG" id="vhl:BME96_11835"/>
<evidence type="ECO:0000313" key="2">
    <source>
        <dbReference type="EMBL" id="APC48841.1"/>
    </source>
</evidence>
<gene>
    <name evidence="2" type="ORF">BME96_11835</name>
    <name evidence="3" type="ORF">IC602_04705</name>
</gene>
<dbReference type="GeneID" id="71515092"/>
<reference evidence="3 5" key="2">
    <citation type="submission" date="2020-09" db="EMBL/GenBank/DDBJ databases">
        <title>Draft Genome Sequences of Oil-Oxidizing Bacteria Halomonas titanicae, Marinobacter lutaoensis, and Virgibacillus halodenitrificans Isolated from Highly Saline Environments.</title>
        <authorList>
            <person name="Grouzdev D.S."/>
            <person name="Sokolova D.S."/>
            <person name="Semenova E.M."/>
            <person name="Borzenkov I.A."/>
            <person name="Bidzhieva S.K."/>
            <person name="Poltaraus A.B."/>
            <person name="Nazina T.N."/>
        </authorList>
    </citation>
    <scope>NUCLEOTIDE SEQUENCE [LARGE SCALE GENOMIC DNA]</scope>
    <source>
        <strain evidence="3 5">VKM B-3472D</strain>
    </source>
</reference>
<evidence type="ECO:0000313" key="5">
    <source>
        <dbReference type="Proteomes" id="UP000621631"/>
    </source>
</evidence>
<reference evidence="2 4" key="1">
    <citation type="submission" date="2016-11" db="EMBL/GenBank/DDBJ databases">
        <title>Complete genome sequencing of Virgibacillus halodenitrificans PDB-F2.</title>
        <authorList>
            <person name="Sun Z."/>
            <person name="Zhou Y."/>
            <person name="Li H."/>
        </authorList>
    </citation>
    <scope>NUCLEOTIDE SEQUENCE [LARGE SCALE GENOMIC DNA]</scope>
    <source>
        <strain evidence="2 4">PDB-F2</strain>
    </source>
</reference>
<evidence type="ECO:0008006" key="6">
    <source>
        <dbReference type="Google" id="ProtNLM"/>
    </source>
</evidence>
<dbReference type="Proteomes" id="UP000182945">
    <property type="component" value="Chromosome"/>
</dbReference>
<keyword evidence="1" id="KW-0472">Membrane</keyword>
<sequence length="67" mass="7769">MTDFTDFMPIIILVLNAFLLVVIVIAIIVGVKLGKKWLDNRTQSKDSTKDLERRIEILEQEIKNIKK</sequence>
<name>A0AAC9IZX8_VIRHA</name>
<dbReference type="Proteomes" id="UP000621631">
    <property type="component" value="Unassembled WGS sequence"/>
</dbReference>
<dbReference type="EMBL" id="CP017962">
    <property type="protein sequence ID" value="APC48841.1"/>
    <property type="molecule type" value="Genomic_DNA"/>
</dbReference>